<dbReference type="PANTHER" id="PTHR34978:SF3">
    <property type="entry name" value="SLR0241 PROTEIN"/>
    <property type="match status" value="1"/>
</dbReference>
<dbReference type="Pfam" id="PF00905">
    <property type="entry name" value="Transpeptidase"/>
    <property type="match status" value="1"/>
</dbReference>
<feature type="domain" description="Penicillin-binding protein transpeptidase" evidence="3">
    <location>
        <begin position="382"/>
        <end position="590"/>
    </location>
</feature>
<dbReference type="AlphaFoldDB" id="A0A4U8QF27"/>
<evidence type="ECO:0000259" key="4">
    <source>
        <dbReference type="Pfam" id="PF05569"/>
    </source>
</evidence>
<comment type="caution">
    <text evidence="5">The sequence shown here is derived from an EMBL/GenBank/DDBJ whole genome shotgun (WGS) entry which is preliminary data.</text>
</comment>
<dbReference type="CDD" id="cd07341">
    <property type="entry name" value="M56_BlaR1_MecR1_like"/>
    <property type="match status" value="1"/>
</dbReference>
<feature type="transmembrane region" description="Helical" evidence="2">
    <location>
        <begin position="325"/>
        <end position="346"/>
    </location>
</feature>
<organism evidence="5 6">
    <name type="scientific">Robinsoniella peoriensis</name>
    <dbReference type="NCBI Taxonomy" id="180332"/>
    <lineage>
        <taxon>Bacteria</taxon>
        <taxon>Bacillati</taxon>
        <taxon>Bacillota</taxon>
        <taxon>Clostridia</taxon>
        <taxon>Lachnospirales</taxon>
        <taxon>Lachnospiraceae</taxon>
        <taxon>Robinsoniella</taxon>
    </lineage>
</organism>
<keyword evidence="2" id="KW-0472">Membrane</keyword>
<dbReference type="NCBIfam" id="NF000326">
    <property type="entry name" value="blaR1_generic"/>
    <property type="match status" value="1"/>
</dbReference>
<dbReference type="InterPro" id="IPR012338">
    <property type="entry name" value="Beta-lactam/transpept-like"/>
</dbReference>
<feature type="transmembrane region" description="Helical" evidence="2">
    <location>
        <begin position="38"/>
        <end position="57"/>
    </location>
</feature>
<dbReference type="EMBL" id="QGQD01000001">
    <property type="protein sequence ID" value="TLD03004.1"/>
    <property type="molecule type" value="Genomic_DNA"/>
</dbReference>
<keyword evidence="2" id="KW-1133">Transmembrane helix</keyword>
<feature type="transmembrane region" description="Helical" evidence="2">
    <location>
        <begin position="6"/>
        <end position="26"/>
    </location>
</feature>
<evidence type="ECO:0000256" key="2">
    <source>
        <dbReference type="SAM" id="Phobius"/>
    </source>
</evidence>
<dbReference type="GO" id="GO:0008658">
    <property type="term" value="F:penicillin binding"/>
    <property type="evidence" value="ECO:0007669"/>
    <property type="project" value="InterPro"/>
</dbReference>
<feature type="domain" description="Peptidase M56" evidence="4">
    <location>
        <begin position="12"/>
        <end position="310"/>
    </location>
</feature>
<keyword evidence="2" id="KW-0812">Transmembrane</keyword>
<dbReference type="InterPro" id="IPR008756">
    <property type="entry name" value="Peptidase_M56"/>
</dbReference>
<evidence type="ECO:0000313" key="6">
    <source>
        <dbReference type="Proteomes" id="UP000306509"/>
    </source>
</evidence>
<evidence type="ECO:0000313" key="5">
    <source>
        <dbReference type="EMBL" id="TLD03004.1"/>
    </source>
</evidence>
<dbReference type="InterPro" id="IPR052173">
    <property type="entry name" value="Beta-lactam_resp_regulator"/>
</dbReference>
<proteinExistence type="inferred from homology"/>
<dbReference type="InterPro" id="IPR001460">
    <property type="entry name" value="PCN-bd_Tpept"/>
</dbReference>
<evidence type="ECO:0000256" key="1">
    <source>
        <dbReference type="ARBA" id="ARBA00011075"/>
    </source>
</evidence>
<dbReference type="SUPFAM" id="SSF56601">
    <property type="entry name" value="beta-lactamase/transpeptidase-like"/>
    <property type="match status" value="1"/>
</dbReference>
<reference evidence="5 6" key="1">
    <citation type="journal article" date="2019" name="Anaerobe">
        <title>Detection of Robinsoniella peoriensis in multiple bone samples of a trauma patient.</title>
        <authorList>
            <person name="Schrottner P."/>
            <person name="Hartwich K."/>
            <person name="Bunk B."/>
            <person name="Schober I."/>
            <person name="Helbig S."/>
            <person name="Rudolph W.W."/>
            <person name="Gunzer F."/>
        </authorList>
    </citation>
    <scope>NUCLEOTIDE SEQUENCE [LARGE SCALE GENOMIC DNA]</scope>
    <source>
        <strain evidence="5 6">DSM 106044</strain>
    </source>
</reference>
<dbReference type="Gene3D" id="3.40.710.10">
    <property type="entry name" value="DD-peptidase/beta-lactamase superfamily"/>
    <property type="match status" value="1"/>
</dbReference>
<comment type="similarity">
    <text evidence="1">Belongs to the peptidase M56 family.</text>
</comment>
<dbReference type="Pfam" id="PF05569">
    <property type="entry name" value="Peptidase_M56"/>
    <property type="match status" value="1"/>
</dbReference>
<dbReference type="STRING" id="180332.GCA_000797495_02556"/>
<gene>
    <name evidence="5" type="primary">blaR1_1</name>
    <name evidence="5" type="ORF">DSM106044_00028</name>
</gene>
<dbReference type="PANTHER" id="PTHR34978">
    <property type="entry name" value="POSSIBLE SENSOR-TRANSDUCER PROTEIN BLAR"/>
    <property type="match status" value="1"/>
</dbReference>
<dbReference type="Proteomes" id="UP000306509">
    <property type="component" value="Unassembled WGS sequence"/>
</dbReference>
<name>A0A4U8QF27_9FIRM</name>
<accession>A0A4U8QF27</accession>
<feature type="transmembrane region" description="Helical" evidence="2">
    <location>
        <begin position="113"/>
        <end position="134"/>
    </location>
</feature>
<evidence type="ECO:0000259" key="3">
    <source>
        <dbReference type="Pfam" id="PF00905"/>
    </source>
</evidence>
<keyword evidence="6" id="KW-1185">Reference proteome</keyword>
<protein>
    <submittedName>
        <fullName evidence="5">Regulatory protein BlaR1</fullName>
    </submittedName>
</protein>
<sequence length="599" mass="66893">MIDALVIRFLIISAAISVFVSVILLVKKLCKKHLSLRVQYNIWFLLLIMLALPFLPVKSDGFSGLWHWFLQLGSSGSTAGNAAINAGTAATASTAANWMQDFTVSVKHETPAMLNYLLCLIWGTGILIMAILTLRSQLRIRQVIKSALPVQNPQVKIIYNECRGTIGISKNIRLYSSAFIQSPISVGLLKPCIVIPIHMITGSQDKDIRFILLHELQHYKHRDVTVNYLMCLARIIYWFHPLVWLALKEMRNDREVACDAAVLRTIDENSYADYGYTLLNFAEKLSHSSFSSAAGMGGTKKQIKKRIIHIASFHPESKWLKLKSCLIFTMALSIVIGSAPLLALGASAGNAYHFNNTNVEYEDLGSYFQGYDGSFVLYDQNADYWSIYNKDASSKRVSPDSTYKIYSALFGLESGSINPEDSSIAWDQTEYPFESWNQNHDLDSAMSNSVNWYFQAVDQKTGLPALQNYIHEVGYGNQDLSGGISRYWMESSLKISPIEQVEQLSAMYRNDLQFKANNIQAVKNALHISDSFGTSLYGKTGTGDVEGKNVNGWFIGFLEKDGNTFFFATNIQGADFANGSMASKISLEILQAKNLYIGK</sequence>
<dbReference type="RefSeq" id="WP_201278732.1">
    <property type="nucleotide sequence ID" value="NZ_QGQD01000001.1"/>
</dbReference>